<accession>A0ABD3N3C4</accession>
<dbReference type="Proteomes" id="UP001530315">
    <property type="component" value="Unassembled WGS sequence"/>
</dbReference>
<organism evidence="2 3">
    <name type="scientific">Stephanodiscus triporus</name>
    <dbReference type="NCBI Taxonomy" id="2934178"/>
    <lineage>
        <taxon>Eukaryota</taxon>
        <taxon>Sar</taxon>
        <taxon>Stramenopiles</taxon>
        <taxon>Ochrophyta</taxon>
        <taxon>Bacillariophyta</taxon>
        <taxon>Coscinodiscophyceae</taxon>
        <taxon>Thalassiosirophycidae</taxon>
        <taxon>Stephanodiscales</taxon>
        <taxon>Stephanodiscaceae</taxon>
        <taxon>Stephanodiscus</taxon>
    </lineage>
</organism>
<comment type="caution">
    <text evidence="2">The sequence shown here is derived from an EMBL/GenBank/DDBJ whole genome shotgun (WGS) entry which is preliminary data.</text>
</comment>
<proteinExistence type="predicted"/>
<dbReference type="Gene3D" id="3.20.20.100">
    <property type="entry name" value="NADP-dependent oxidoreductase domain"/>
    <property type="match status" value="1"/>
</dbReference>
<sequence>MSKSRRSQVPKRGHPRASEGSRGCKAFLCSVSRVDIILLALASIIESDTLFTWKELETMKEEGLCLAIGVCNFTTTALIYFSRALQNQTIVESSRTDTHCCLNMICWILQFPGHYRPIPHCLGNGSVFLLGNETFS</sequence>
<reference evidence="2 3" key="1">
    <citation type="submission" date="2024-10" db="EMBL/GenBank/DDBJ databases">
        <title>Updated reference genomes for cyclostephanoid diatoms.</title>
        <authorList>
            <person name="Roberts W.R."/>
            <person name="Alverson A.J."/>
        </authorList>
    </citation>
    <scope>NUCLEOTIDE SEQUENCE [LARGE SCALE GENOMIC DNA]</scope>
    <source>
        <strain evidence="2 3">AJA276-08</strain>
    </source>
</reference>
<dbReference type="AlphaFoldDB" id="A0ABD3N3C4"/>
<name>A0ABD3N3C4_9STRA</name>
<keyword evidence="3" id="KW-1185">Reference proteome</keyword>
<gene>
    <name evidence="2" type="ORF">ACHAW5_007745</name>
</gene>
<feature type="compositionally biased region" description="Basic residues" evidence="1">
    <location>
        <begin position="1"/>
        <end position="15"/>
    </location>
</feature>
<evidence type="ECO:0000313" key="2">
    <source>
        <dbReference type="EMBL" id="KAL3770604.1"/>
    </source>
</evidence>
<feature type="region of interest" description="Disordered" evidence="1">
    <location>
        <begin position="1"/>
        <end position="21"/>
    </location>
</feature>
<dbReference type="SUPFAM" id="SSF51430">
    <property type="entry name" value="NAD(P)-linked oxidoreductase"/>
    <property type="match status" value="1"/>
</dbReference>
<evidence type="ECO:0000313" key="3">
    <source>
        <dbReference type="Proteomes" id="UP001530315"/>
    </source>
</evidence>
<protein>
    <submittedName>
        <fullName evidence="2">Uncharacterized protein</fullName>
    </submittedName>
</protein>
<dbReference type="InterPro" id="IPR036812">
    <property type="entry name" value="NAD(P)_OxRdtase_dom_sf"/>
</dbReference>
<dbReference type="EMBL" id="JALLAZ020001625">
    <property type="protein sequence ID" value="KAL3770604.1"/>
    <property type="molecule type" value="Genomic_DNA"/>
</dbReference>
<evidence type="ECO:0000256" key="1">
    <source>
        <dbReference type="SAM" id="MobiDB-lite"/>
    </source>
</evidence>